<dbReference type="GO" id="GO:0005289">
    <property type="term" value="F:high-affinity L-arginine transmembrane transporter activity"/>
    <property type="evidence" value="ECO:0007669"/>
    <property type="project" value="TreeGrafter"/>
</dbReference>
<comment type="caution">
    <text evidence="10">The sequence shown here is derived from an EMBL/GenBank/DDBJ whole genome shotgun (WGS) entry which is preliminary data.</text>
</comment>
<accession>A0A7D9HLM8</accession>
<dbReference type="Pfam" id="PF00153">
    <property type="entry name" value="Mito_carr"/>
    <property type="match status" value="2"/>
</dbReference>
<evidence type="ECO:0000313" key="10">
    <source>
        <dbReference type="EMBL" id="CAB3985483.1"/>
    </source>
</evidence>
<organism evidence="10 11">
    <name type="scientific">Paramuricea clavata</name>
    <name type="common">Red gorgonian</name>
    <name type="synonym">Violescent sea-whip</name>
    <dbReference type="NCBI Taxonomy" id="317549"/>
    <lineage>
        <taxon>Eukaryota</taxon>
        <taxon>Metazoa</taxon>
        <taxon>Cnidaria</taxon>
        <taxon>Anthozoa</taxon>
        <taxon>Octocorallia</taxon>
        <taxon>Malacalcyonacea</taxon>
        <taxon>Plexauridae</taxon>
        <taxon>Paramuricea</taxon>
    </lineage>
</organism>
<dbReference type="EMBL" id="CACRXK020000878">
    <property type="protein sequence ID" value="CAB3985483.1"/>
    <property type="molecule type" value="Genomic_DNA"/>
</dbReference>
<dbReference type="GO" id="GO:1990575">
    <property type="term" value="P:mitochondrial L-ornithine transmembrane transport"/>
    <property type="evidence" value="ECO:0007669"/>
    <property type="project" value="TreeGrafter"/>
</dbReference>
<dbReference type="AlphaFoldDB" id="A0A7D9HLM8"/>
<reference evidence="10" key="1">
    <citation type="submission" date="2020-04" db="EMBL/GenBank/DDBJ databases">
        <authorList>
            <person name="Alioto T."/>
            <person name="Alioto T."/>
            <person name="Gomez Garrido J."/>
        </authorList>
    </citation>
    <scope>NUCLEOTIDE SEQUENCE</scope>
    <source>
        <strain evidence="10">A484AB</strain>
    </source>
</reference>
<evidence type="ECO:0000256" key="4">
    <source>
        <dbReference type="ARBA" id="ARBA00022692"/>
    </source>
</evidence>
<comment type="similarity">
    <text evidence="2 9">Belongs to the mitochondrial carrier (TC 2.A.29) family.</text>
</comment>
<comment type="subcellular location">
    <subcellularLocation>
        <location evidence="1">Mitochondrion membrane</location>
        <topology evidence="1">Multi-pass membrane protein</topology>
    </subcellularLocation>
</comment>
<keyword evidence="8" id="KW-0472">Membrane</keyword>
<dbReference type="OrthoDB" id="193856at2759"/>
<dbReference type="Proteomes" id="UP001152795">
    <property type="component" value="Unassembled WGS sequence"/>
</dbReference>
<keyword evidence="11" id="KW-1185">Reference proteome</keyword>
<name>A0A7D9HLM8_PARCT</name>
<keyword evidence="6" id="KW-1133">Transmembrane helix</keyword>
<keyword evidence="3 9" id="KW-0813">Transport</keyword>
<protein>
    <submittedName>
        <fullName evidence="10">Mitochondrial basic amino acids transporter-like</fullName>
    </submittedName>
</protein>
<dbReference type="InterPro" id="IPR018108">
    <property type="entry name" value="MCP_transmembrane"/>
</dbReference>
<dbReference type="PANTHER" id="PTHR45624:SF61">
    <property type="entry name" value="MITOCHONDRIAL BASIC AMINO ACIDS TRANSPORTER"/>
    <property type="match status" value="1"/>
</dbReference>
<dbReference type="PANTHER" id="PTHR45624">
    <property type="entry name" value="MITOCHONDRIAL BASIC AMINO ACIDS TRANSPORTER-RELATED"/>
    <property type="match status" value="1"/>
</dbReference>
<evidence type="ECO:0000256" key="1">
    <source>
        <dbReference type="ARBA" id="ARBA00004225"/>
    </source>
</evidence>
<dbReference type="InterPro" id="IPR050567">
    <property type="entry name" value="Mitochondrial_Carrier"/>
</dbReference>
<sequence length="236" mass="25831">IFGLYKGLLPPLAGFAAMNAITFGVQGMTYRRLEPGRSSLFLSGLVAGVAQSIVVSPMELVKTQMQLQGQGMRYKHVIRHTPDEMLRFSGSWDCIKKIFKSGGFRGIYRGFIATALREGPAMGVYFAVYHELCSWMAKSHESVHHLGLLHLLLAGGVTGSISWVSTYHVDVVKSRFQADINGKYTGLVDCLRQTYNSGGVPIFFRGLTTAVVRAFPVNAATLATVTLIVRNGNEIN</sequence>
<evidence type="ECO:0000256" key="6">
    <source>
        <dbReference type="ARBA" id="ARBA00022989"/>
    </source>
</evidence>
<evidence type="ECO:0000313" key="11">
    <source>
        <dbReference type="Proteomes" id="UP001152795"/>
    </source>
</evidence>
<keyword evidence="7" id="KW-0496">Mitochondrion</keyword>
<dbReference type="Gene3D" id="1.50.40.10">
    <property type="entry name" value="Mitochondrial carrier domain"/>
    <property type="match status" value="1"/>
</dbReference>
<evidence type="ECO:0000256" key="8">
    <source>
        <dbReference type="ARBA" id="ARBA00023136"/>
    </source>
</evidence>
<evidence type="ECO:0000256" key="5">
    <source>
        <dbReference type="ARBA" id="ARBA00022737"/>
    </source>
</evidence>
<feature type="non-terminal residue" evidence="10">
    <location>
        <position position="1"/>
    </location>
</feature>
<keyword evidence="4 9" id="KW-0812">Transmembrane</keyword>
<gene>
    <name evidence="10" type="ORF">PACLA_8A014566</name>
</gene>
<evidence type="ECO:0000256" key="9">
    <source>
        <dbReference type="RuleBase" id="RU000488"/>
    </source>
</evidence>
<evidence type="ECO:0000256" key="3">
    <source>
        <dbReference type="ARBA" id="ARBA00022448"/>
    </source>
</evidence>
<dbReference type="InterPro" id="IPR023395">
    <property type="entry name" value="MCP_dom_sf"/>
</dbReference>
<evidence type="ECO:0000256" key="2">
    <source>
        <dbReference type="ARBA" id="ARBA00006375"/>
    </source>
</evidence>
<dbReference type="GO" id="GO:0031966">
    <property type="term" value="C:mitochondrial membrane"/>
    <property type="evidence" value="ECO:0007669"/>
    <property type="project" value="UniProtKB-SubCell"/>
</dbReference>
<dbReference type="PROSITE" id="PS50920">
    <property type="entry name" value="SOLCAR"/>
    <property type="match status" value="2"/>
</dbReference>
<evidence type="ECO:0000256" key="7">
    <source>
        <dbReference type="ARBA" id="ARBA00023128"/>
    </source>
</evidence>
<proteinExistence type="inferred from homology"/>
<keyword evidence="5" id="KW-0677">Repeat</keyword>
<dbReference type="SUPFAM" id="SSF103506">
    <property type="entry name" value="Mitochondrial carrier"/>
    <property type="match status" value="1"/>
</dbReference>